<evidence type="ECO:0000256" key="2">
    <source>
        <dbReference type="ARBA" id="ARBA00005045"/>
    </source>
</evidence>
<evidence type="ECO:0000256" key="1">
    <source>
        <dbReference type="ARBA" id="ARBA00004496"/>
    </source>
</evidence>
<comment type="caution">
    <text evidence="18">The sequence shown here is derived from an EMBL/GenBank/DDBJ whole genome shotgun (WGS) entry which is preliminary data.</text>
</comment>
<accession>A0A1F4UQX3</accession>
<evidence type="ECO:0000313" key="19">
    <source>
        <dbReference type="Proteomes" id="UP000176444"/>
    </source>
</evidence>
<comment type="catalytic activity">
    <reaction evidence="13">
        <text>tRNA(Ser) + L-serine + ATP = L-seryl-tRNA(Ser) + AMP + diphosphate + H(+)</text>
        <dbReference type="Rhea" id="RHEA:12292"/>
        <dbReference type="Rhea" id="RHEA-COMP:9669"/>
        <dbReference type="Rhea" id="RHEA-COMP:9703"/>
        <dbReference type="ChEBI" id="CHEBI:15378"/>
        <dbReference type="ChEBI" id="CHEBI:30616"/>
        <dbReference type="ChEBI" id="CHEBI:33019"/>
        <dbReference type="ChEBI" id="CHEBI:33384"/>
        <dbReference type="ChEBI" id="CHEBI:78442"/>
        <dbReference type="ChEBI" id="CHEBI:78533"/>
        <dbReference type="ChEBI" id="CHEBI:456215"/>
        <dbReference type="EC" id="6.1.1.11"/>
    </reaction>
</comment>
<keyword evidence="7" id="KW-0547">Nucleotide-binding</keyword>
<name>A0A1F4UQX3_UNCKA</name>
<evidence type="ECO:0000256" key="9">
    <source>
        <dbReference type="ARBA" id="ARBA00022917"/>
    </source>
</evidence>
<dbReference type="Pfam" id="PF02403">
    <property type="entry name" value="Seryl_tRNA_N"/>
    <property type="match status" value="1"/>
</dbReference>
<dbReference type="InterPro" id="IPR042103">
    <property type="entry name" value="SerRS_1_N_sf"/>
</dbReference>
<dbReference type="PROSITE" id="PS50862">
    <property type="entry name" value="AA_TRNA_LIGASE_II"/>
    <property type="match status" value="1"/>
</dbReference>
<feature type="site" description="Important for serine binding" evidence="15">
    <location>
        <position position="383"/>
    </location>
</feature>
<keyword evidence="9" id="KW-0648">Protein biosynthesis</keyword>
<dbReference type="EC" id="6.1.1.11" evidence="4 14"/>
<organism evidence="18 19">
    <name type="scientific">candidate division WWE3 bacterium RIFCSPHIGHO2_01_FULL_35_17</name>
    <dbReference type="NCBI Taxonomy" id="1802614"/>
    <lineage>
        <taxon>Bacteria</taxon>
        <taxon>Katanobacteria</taxon>
    </lineage>
</organism>
<evidence type="ECO:0000256" key="11">
    <source>
        <dbReference type="ARBA" id="ARBA00039158"/>
    </source>
</evidence>
<comment type="pathway">
    <text evidence="2">Aminoacyl-tRNA biosynthesis; selenocysteinyl-tRNA(Sec) biosynthesis; L-seryl-tRNA(Sec) from L-serine and tRNA(Sec): step 1/1.</text>
</comment>
<comment type="catalytic activity">
    <reaction evidence="12">
        <text>tRNA(Sec) + L-serine + ATP = L-seryl-tRNA(Sec) + AMP + diphosphate + H(+)</text>
        <dbReference type="Rhea" id="RHEA:42580"/>
        <dbReference type="Rhea" id="RHEA-COMP:9742"/>
        <dbReference type="Rhea" id="RHEA-COMP:10128"/>
        <dbReference type="ChEBI" id="CHEBI:15378"/>
        <dbReference type="ChEBI" id="CHEBI:30616"/>
        <dbReference type="ChEBI" id="CHEBI:33019"/>
        <dbReference type="ChEBI" id="CHEBI:33384"/>
        <dbReference type="ChEBI" id="CHEBI:78442"/>
        <dbReference type="ChEBI" id="CHEBI:78533"/>
        <dbReference type="ChEBI" id="CHEBI:456215"/>
        <dbReference type="EC" id="6.1.1.11"/>
    </reaction>
</comment>
<evidence type="ECO:0000256" key="6">
    <source>
        <dbReference type="ARBA" id="ARBA00022598"/>
    </source>
</evidence>
<dbReference type="InterPro" id="IPR033729">
    <property type="entry name" value="SerRS_core"/>
</dbReference>
<feature type="binding site" evidence="15">
    <location>
        <position position="259"/>
    </location>
    <ligand>
        <name>L-serine</name>
        <dbReference type="ChEBI" id="CHEBI:33384"/>
    </ligand>
</feature>
<dbReference type="SUPFAM" id="SSF55681">
    <property type="entry name" value="Class II aaRS and biotin synthetases"/>
    <property type="match status" value="1"/>
</dbReference>
<dbReference type="InterPro" id="IPR002314">
    <property type="entry name" value="aa-tRNA-synt_IIb"/>
</dbReference>
<feature type="binding site" evidence="16">
    <location>
        <begin position="275"/>
        <end position="278"/>
    </location>
    <ligand>
        <name>ATP</name>
        <dbReference type="ChEBI" id="CHEBI:30616"/>
    </ligand>
</feature>
<dbReference type="InterPro" id="IPR002317">
    <property type="entry name" value="Ser-tRNA-ligase_type_1"/>
</dbReference>
<evidence type="ECO:0000256" key="4">
    <source>
        <dbReference type="ARBA" id="ARBA00012840"/>
    </source>
</evidence>
<dbReference type="Gene3D" id="3.30.930.10">
    <property type="entry name" value="Bira Bifunctional Protein, Domain 2"/>
    <property type="match status" value="1"/>
</dbReference>
<dbReference type="GO" id="GO:0006434">
    <property type="term" value="P:seryl-tRNA aminoacylation"/>
    <property type="evidence" value="ECO:0007669"/>
    <property type="project" value="UniProtKB-UniRule"/>
</dbReference>
<dbReference type="PANTHER" id="PTHR43697">
    <property type="entry name" value="SERYL-TRNA SYNTHETASE"/>
    <property type="match status" value="1"/>
</dbReference>
<evidence type="ECO:0000256" key="13">
    <source>
        <dbReference type="ARBA" id="ARBA00048823"/>
    </source>
</evidence>
<protein>
    <recommendedName>
        <fullName evidence="11 14">Serine--tRNA ligase</fullName>
        <ecNumber evidence="4 14">6.1.1.11</ecNumber>
    </recommendedName>
</protein>
<dbReference type="InterPro" id="IPR015866">
    <property type="entry name" value="Ser-tRNA-synth_1_N"/>
</dbReference>
<keyword evidence="8 16" id="KW-0067">ATP-binding</keyword>
<feature type="domain" description="Aminoacyl-transfer RNA synthetases class-II family profile" evidence="17">
    <location>
        <begin position="138"/>
        <end position="408"/>
    </location>
</feature>
<evidence type="ECO:0000313" key="18">
    <source>
        <dbReference type="EMBL" id="OGC47377.1"/>
    </source>
</evidence>
<dbReference type="SUPFAM" id="SSF46589">
    <property type="entry name" value="tRNA-binding arm"/>
    <property type="match status" value="1"/>
</dbReference>
<evidence type="ECO:0000256" key="16">
    <source>
        <dbReference type="PIRSR" id="PIRSR001529-2"/>
    </source>
</evidence>
<dbReference type="GO" id="GO:0005524">
    <property type="term" value="F:ATP binding"/>
    <property type="evidence" value="ECO:0007669"/>
    <property type="project" value="UniProtKB-KW"/>
</dbReference>
<dbReference type="PIRSF" id="PIRSF001529">
    <property type="entry name" value="Ser-tRNA-synth_IIa"/>
    <property type="match status" value="1"/>
</dbReference>
<dbReference type="Proteomes" id="UP000176444">
    <property type="component" value="Unassembled WGS sequence"/>
</dbReference>
<keyword evidence="5" id="KW-0963">Cytoplasm</keyword>
<dbReference type="InterPro" id="IPR006195">
    <property type="entry name" value="aa-tRNA-synth_II"/>
</dbReference>
<evidence type="ECO:0000256" key="7">
    <source>
        <dbReference type="ARBA" id="ARBA00022741"/>
    </source>
</evidence>
<feature type="binding site" evidence="16">
    <location>
        <begin position="259"/>
        <end position="261"/>
    </location>
    <ligand>
        <name>ATP</name>
        <dbReference type="ChEBI" id="CHEBI:30616"/>
    </ligand>
</feature>
<comment type="subcellular location">
    <subcellularLocation>
        <location evidence="1">Cytoplasm</location>
    </subcellularLocation>
</comment>
<proteinExistence type="inferred from homology"/>
<sequence>MLDIKFIRENPEIVKKAINDKQLVGTVDIDELLKIDEAFRVESSLLDEKRFQLNRLSENVFKLEGESKLIEVAKAKVIKGDIKHLSDKVISLKEKFNELMLWIPNVPASDVPYGEGEEGNVEIKKVGEIPKFSFMPKDHLDLGEALDIIDVKRGSKIGGFRAYFLKGKGMVLEQAILRYALDFMIENGFTPMSVPVMVNDDALIGTGYFPWGKEDHYKTQDDQALIGTAEVSLTAYYSGEVLKETDLPVKFVGQSPCFRREVGSHGKDTKGVFRVHYFNKIEQVVLIPADENLSREWHDKMLGFAESILQGLGLSYHVLLMCTGDMGPGQRRKYDVETWFAGQNKYRETHSDSYFNDFQSRRLNIKYVDSRGEKKYVYTLNNTVVATPRLLAAIMENYQNEKGEIVVPEVLRKYTGFDLITHE</sequence>
<evidence type="ECO:0000256" key="15">
    <source>
        <dbReference type="PIRSR" id="PIRSR001529-1"/>
    </source>
</evidence>
<evidence type="ECO:0000259" key="17">
    <source>
        <dbReference type="PROSITE" id="PS50862"/>
    </source>
</evidence>
<dbReference type="InterPro" id="IPR010978">
    <property type="entry name" value="tRNA-bd_arm"/>
</dbReference>
<dbReference type="InterPro" id="IPR045864">
    <property type="entry name" value="aa-tRNA-synth_II/BPL/LPL"/>
</dbReference>
<dbReference type="Pfam" id="PF00587">
    <property type="entry name" value="tRNA-synt_2b"/>
    <property type="match status" value="1"/>
</dbReference>
<dbReference type="CDD" id="cd00770">
    <property type="entry name" value="SerRS_core"/>
    <property type="match status" value="1"/>
</dbReference>
<dbReference type="AlphaFoldDB" id="A0A1F4UQX3"/>
<dbReference type="PANTHER" id="PTHR43697:SF1">
    <property type="entry name" value="SERINE--TRNA LIGASE"/>
    <property type="match status" value="1"/>
</dbReference>
<evidence type="ECO:0000256" key="10">
    <source>
        <dbReference type="ARBA" id="ARBA00023146"/>
    </source>
</evidence>
<feature type="binding site" evidence="15">
    <location>
        <position position="282"/>
    </location>
    <ligand>
        <name>L-serine</name>
        <dbReference type="ChEBI" id="CHEBI:33384"/>
    </ligand>
</feature>
<keyword evidence="6 18" id="KW-0436">Ligase</keyword>
<gene>
    <name evidence="18" type="ORF">A2713_00795</name>
</gene>
<evidence type="ECO:0000256" key="5">
    <source>
        <dbReference type="ARBA" id="ARBA00022490"/>
    </source>
</evidence>
<keyword evidence="10" id="KW-0030">Aminoacyl-tRNA synthetase</keyword>
<evidence type="ECO:0000256" key="3">
    <source>
        <dbReference type="ARBA" id="ARBA00010728"/>
    </source>
</evidence>
<evidence type="ECO:0000256" key="8">
    <source>
        <dbReference type="ARBA" id="ARBA00022840"/>
    </source>
</evidence>
<dbReference type="GO" id="GO:0005737">
    <property type="term" value="C:cytoplasm"/>
    <property type="evidence" value="ECO:0007669"/>
    <property type="project" value="UniProtKB-SubCell"/>
</dbReference>
<reference evidence="18 19" key="1">
    <citation type="journal article" date="2016" name="Nat. Commun.">
        <title>Thousands of microbial genomes shed light on interconnected biogeochemical processes in an aquifer system.</title>
        <authorList>
            <person name="Anantharaman K."/>
            <person name="Brown C.T."/>
            <person name="Hug L.A."/>
            <person name="Sharon I."/>
            <person name="Castelle C.J."/>
            <person name="Probst A.J."/>
            <person name="Thomas B.C."/>
            <person name="Singh A."/>
            <person name="Wilkins M.J."/>
            <person name="Karaoz U."/>
            <person name="Brodie E.L."/>
            <person name="Williams K.H."/>
            <person name="Hubbard S.S."/>
            <person name="Banfield J.F."/>
        </authorList>
    </citation>
    <scope>NUCLEOTIDE SEQUENCE [LARGE SCALE GENOMIC DNA]</scope>
</reference>
<comment type="similarity">
    <text evidence="3">Belongs to the class-II aminoacyl-tRNA synthetase family. Type-1 seryl-tRNA synthetase subfamily.</text>
</comment>
<dbReference type="EMBL" id="MEUX01000017">
    <property type="protein sequence ID" value="OGC47377.1"/>
    <property type="molecule type" value="Genomic_DNA"/>
</dbReference>
<dbReference type="GO" id="GO:0004828">
    <property type="term" value="F:serine-tRNA ligase activity"/>
    <property type="evidence" value="ECO:0007669"/>
    <property type="project" value="UniProtKB-UniRule"/>
</dbReference>
<dbReference type="NCBIfam" id="TIGR00414">
    <property type="entry name" value="serS"/>
    <property type="match status" value="1"/>
</dbReference>
<feature type="binding site" evidence="16">
    <location>
        <begin position="348"/>
        <end position="351"/>
    </location>
    <ligand>
        <name>ATP</name>
        <dbReference type="ChEBI" id="CHEBI:30616"/>
    </ligand>
</feature>
<evidence type="ECO:0000256" key="14">
    <source>
        <dbReference type="NCBIfam" id="TIGR00414"/>
    </source>
</evidence>
<feature type="binding site" evidence="15">
    <location>
        <position position="228"/>
    </location>
    <ligand>
        <name>L-serine</name>
        <dbReference type="ChEBI" id="CHEBI:33384"/>
    </ligand>
</feature>
<dbReference type="Gene3D" id="1.10.287.40">
    <property type="entry name" value="Serine-tRNA synthetase, tRNA binding domain"/>
    <property type="match status" value="1"/>
</dbReference>
<dbReference type="PRINTS" id="PR00981">
    <property type="entry name" value="TRNASYNTHSER"/>
</dbReference>
<evidence type="ECO:0000256" key="12">
    <source>
        <dbReference type="ARBA" id="ARBA00047929"/>
    </source>
</evidence>
<feature type="binding site" evidence="15">
    <location>
        <position position="381"/>
    </location>
    <ligand>
        <name>L-serine</name>
        <dbReference type="ChEBI" id="CHEBI:33384"/>
    </ligand>
</feature>